<dbReference type="VEuPathDB" id="FungiDB:PLEOSDRAFT_1102626"/>
<sequence>MTAQPALPFEIVAEIITNVDDTPTLLSCLLISRNLTCYAEPKLYKNVSLSGKQLKSFLYAIERNPQRAEHTVHLVTHSLHVPSSERDPDHTITNIAHYVALDRLLSILPNLTSFEKHARNEAASPYFRYHLFLRSPTARALKRLVWLNTGRCLPFLLAARESLEFLQLDGGAGGLLSTWQAAALPVLPRLRALRLPYPSRPSLSPAALGLNPEEWKRESDAPNTLPYERYSFVTLHVVIQRSRFVKPHPGPDLGNLAHLEAEVTQWVLNPGDMRATQMNTSCDSDGAEIVWKPFD</sequence>
<protein>
    <recommendedName>
        <fullName evidence="3">F-box domain-containing protein</fullName>
    </recommendedName>
</protein>
<reference evidence="2" key="1">
    <citation type="journal article" date="2014" name="Proc. Natl. Acad. Sci. U.S.A.">
        <title>Extensive sampling of basidiomycete genomes demonstrates inadequacy of the white-rot/brown-rot paradigm for wood decay fungi.</title>
        <authorList>
            <person name="Riley R."/>
            <person name="Salamov A.A."/>
            <person name="Brown D.W."/>
            <person name="Nagy L.G."/>
            <person name="Floudas D."/>
            <person name="Held B.W."/>
            <person name="Levasseur A."/>
            <person name="Lombard V."/>
            <person name="Morin E."/>
            <person name="Otillar R."/>
            <person name="Lindquist E.A."/>
            <person name="Sun H."/>
            <person name="LaButti K.M."/>
            <person name="Schmutz J."/>
            <person name="Jabbour D."/>
            <person name="Luo H."/>
            <person name="Baker S.E."/>
            <person name="Pisabarro A.G."/>
            <person name="Walton J.D."/>
            <person name="Blanchette R.A."/>
            <person name="Henrissat B."/>
            <person name="Martin F."/>
            <person name="Cullen D."/>
            <person name="Hibbett D.S."/>
            <person name="Grigoriev I.V."/>
        </authorList>
    </citation>
    <scope>NUCLEOTIDE SEQUENCE [LARGE SCALE GENOMIC DNA]</scope>
    <source>
        <strain evidence="2">PC15</strain>
    </source>
</reference>
<name>A0A067NKH3_PLEO1</name>
<dbReference type="EMBL" id="KL198007">
    <property type="protein sequence ID" value="KDQ28583.1"/>
    <property type="molecule type" value="Genomic_DNA"/>
</dbReference>
<evidence type="ECO:0000313" key="2">
    <source>
        <dbReference type="Proteomes" id="UP000027073"/>
    </source>
</evidence>
<accession>A0A067NKH3</accession>
<gene>
    <name evidence="1" type="ORF">PLEOSDRAFT_1102626</name>
</gene>
<evidence type="ECO:0008006" key="3">
    <source>
        <dbReference type="Google" id="ProtNLM"/>
    </source>
</evidence>
<evidence type="ECO:0000313" key="1">
    <source>
        <dbReference type="EMBL" id="KDQ28583.1"/>
    </source>
</evidence>
<organism evidence="1 2">
    <name type="scientific">Pleurotus ostreatus (strain PC15)</name>
    <name type="common">Oyster mushroom</name>
    <dbReference type="NCBI Taxonomy" id="1137138"/>
    <lineage>
        <taxon>Eukaryota</taxon>
        <taxon>Fungi</taxon>
        <taxon>Dikarya</taxon>
        <taxon>Basidiomycota</taxon>
        <taxon>Agaricomycotina</taxon>
        <taxon>Agaricomycetes</taxon>
        <taxon>Agaricomycetidae</taxon>
        <taxon>Agaricales</taxon>
        <taxon>Pleurotineae</taxon>
        <taxon>Pleurotaceae</taxon>
        <taxon>Pleurotus</taxon>
    </lineage>
</organism>
<dbReference type="InParanoid" id="A0A067NKH3"/>
<proteinExistence type="predicted"/>
<dbReference type="OrthoDB" id="10353299at2759"/>
<dbReference type="HOGENOM" id="CLU_943711_0_0_1"/>
<dbReference type="AlphaFoldDB" id="A0A067NKH3"/>
<dbReference type="Proteomes" id="UP000027073">
    <property type="component" value="Unassembled WGS sequence"/>
</dbReference>